<keyword evidence="4" id="KW-0472">Membrane</keyword>
<accession>A0A6N6JEU1</accession>
<dbReference type="PANTHER" id="PTHR38776:SF1">
    <property type="entry name" value="MLTA-INTERACTING PROTEIN-RELATED"/>
    <property type="match status" value="1"/>
</dbReference>
<evidence type="ECO:0000256" key="4">
    <source>
        <dbReference type="ARBA" id="ARBA00023136"/>
    </source>
</evidence>
<evidence type="ECO:0000256" key="6">
    <source>
        <dbReference type="SAM" id="SignalP"/>
    </source>
</evidence>
<evidence type="ECO:0000256" key="3">
    <source>
        <dbReference type="ARBA" id="ARBA00022729"/>
    </source>
</evidence>
<reference evidence="7 8" key="1">
    <citation type="submission" date="2019-12" db="EMBL/GenBank/DDBJ databases">
        <title>Litoreibacter badius sp. nov., a novel bacteriochlorophyll a-containing bacterium in the genus Litoreibacter.</title>
        <authorList>
            <person name="Kanamuro M."/>
            <person name="Takabe Y."/>
            <person name="Mori K."/>
            <person name="Takaichi S."/>
            <person name="Hanada S."/>
        </authorList>
    </citation>
    <scope>NUCLEOTIDE SEQUENCE [LARGE SCALE GENOMIC DNA]</scope>
    <source>
        <strain evidence="7 8">K6</strain>
    </source>
</reference>
<dbReference type="Pfam" id="PF06629">
    <property type="entry name" value="MipA"/>
    <property type="match status" value="1"/>
</dbReference>
<dbReference type="RefSeq" id="WP_159806165.1">
    <property type="nucleotide sequence ID" value="NZ_BLJE01000002.1"/>
</dbReference>
<keyword evidence="5" id="KW-0998">Cell outer membrane</keyword>
<evidence type="ECO:0000256" key="2">
    <source>
        <dbReference type="ARBA" id="ARBA00005722"/>
    </source>
</evidence>
<comment type="caution">
    <text evidence="7">The sequence shown here is derived from an EMBL/GenBank/DDBJ whole genome shotgun (WGS) entry which is preliminary data.</text>
</comment>
<sequence>MKRAHLLAFPLCAACTTSAVLAQDGQQGFSAGLAVGVSTNPYIGEDNDASPFPLIRYQGNGFSVGTTGVFIDAFSTPVSKLEFVATPRFTGLEDPDADELNGIDRDFTVDAGFRFTYDVTPGTELVTTVLQEVTGEHDGQELRVSLSRSSDGFGFPLKGTVGVSWKSEDLSEYTYGVFASEARGGRDAYSPGSTLTPFVGLSSSIPLSQSAVLIGGVRAEFLEDDISDSPIVDEDVIFGASIGVQFSF</sequence>
<dbReference type="GO" id="GO:0009252">
    <property type="term" value="P:peptidoglycan biosynthetic process"/>
    <property type="evidence" value="ECO:0007669"/>
    <property type="project" value="TreeGrafter"/>
</dbReference>
<dbReference type="Proteomes" id="UP000436822">
    <property type="component" value="Unassembled WGS sequence"/>
</dbReference>
<evidence type="ECO:0000256" key="5">
    <source>
        <dbReference type="ARBA" id="ARBA00023237"/>
    </source>
</evidence>
<dbReference type="GO" id="GO:0009279">
    <property type="term" value="C:cell outer membrane"/>
    <property type="evidence" value="ECO:0007669"/>
    <property type="project" value="UniProtKB-SubCell"/>
</dbReference>
<comment type="similarity">
    <text evidence="2">Belongs to the MipA/OmpV family.</text>
</comment>
<keyword evidence="3 6" id="KW-0732">Signal</keyword>
<dbReference type="InterPro" id="IPR010583">
    <property type="entry name" value="MipA"/>
</dbReference>
<feature type="chain" id="PRO_5027081572" evidence="6">
    <location>
        <begin position="23"/>
        <end position="248"/>
    </location>
</feature>
<feature type="signal peptide" evidence="6">
    <location>
        <begin position="1"/>
        <end position="22"/>
    </location>
</feature>
<dbReference type="PANTHER" id="PTHR38776">
    <property type="entry name" value="MLTA-INTERACTING PROTEIN-RELATED"/>
    <property type="match status" value="1"/>
</dbReference>
<protein>
    <submittedName>
        <fullName evidence="7">Structural protein MipA</fullName>
    </submittedName>
</protein>
<dbReference type="AlphaFoldDB" id="A0A6N6JEU1"/>
<evidence type="ECO:0000313" key="8">
    <source>
        <dbReference type="Proteomes" id="UP000436822"/>
    </source>
</evidence>
<name>A0A6N6JEU1_9RHOB</name>
<proteinExistence type="inferred from homology"/>
<dbReference type="EMBL" id="BLJE01000002">
    <property type="protein sequence ID" value="GFE64746.1"/>
    <property type="molecule type" value="Genomic_DNA"/>
</dbReference>
<evidence type="ECO:0000313" key="7">
    <source>
        <dbReference type="EMBL" id="GFE64746.1"/>
    </source>
</evidence>
<evidence type="ECO:0000256" key="1">
    <source>
        <dbReference type="ARBA" id="ARBA00004442"/>
    </source>
</evidence>
<comment type="subcellular location">
    <subcellularLocation>
        <location evidence="1">Cell outer membrane</location>
    </subcellularLocation>
</comment>
<organism evidence="7 8">
    <name type="scientific">Litoreibacter roseus</name>
    <dbReference type="NCBI Taxonomy" id="2601869"/>
    <lineage>
        <taxon>Bacteria</taxon>
        <taxon>Pseudomonadati</taxon>
        <taxon>Pseudomonadota</taxon>
        <taxon>Alphaproteobacteria</taxon>
        <taxon>Rhodobacterales</taxon>
        <taxon>Roseobacteraceae</taxon>
        <taxon>Litoreibacter</taxon>
    </lineage>
</organism>
<keyword evidence="8" id="KW-1185">Reference proteome</keyword>
<gene>
    <name evidence="7" type="ORF">KIN_18200</name>
</gene>
<dbReference type="OrthoDB" id="7343706at2"/>